<evidence type="ECO:0008006" key="3">
    <source>
        <dbReference type="Google" id="ProtNLM"/>
    </source>
</evidence>
<evidence type="ECO:0000313" key="1">
    <source>
        <dbReference type="EMBL" id="KAF9529903.1"/>
    </source>
</evidence>
<name>A0A9P6EJ93_9AGAR</name>
<gene>
    <name evidence="1" type="ORF">CPB83DRAFT_851777</name>
</gene>
<keyword evidence="2" id="KW-1185">Reference proteome</keyword>
<dbReference type="Gene3D" id="1.20.1280.50">
    <property type="match status" value="1"/>
</dbReference>
<dbReference type="EMBL" id="MU157843">
    <property type="protein sequence ID" value="KAF9529903.1"/>
    <property type="molecule type" value="Genomic_DNA"/>
</dbReference>
<dbReference type="OrthoDB" id="3224080at2759"/>
<dbReference type="SUPFAM" id="SSF52047">
    <property type="entry name" value="RNI-like"/>
    <property type="match status" value="1"/>
</dbReference>
<organism evidence="1 2">
    <name type="scientific">Crepidotus variabilis</name>
    <dbReference type="NCBI Taxonomy" id="179855"/>
    <lineage>
        <taxon>Eukaryota</taxon>
        <taxon>Fungi</taxon>
        <taxon>Dikarya</taxon>
        <taxon>Basidiomycota</taxon>
        <taxon>Agaricomycotina</taxon>
        <taxon>Agaricomycetes</taxon>
        <taxon>Agaricomycetidae</taxon>
        <taxon>Agaricales</taxon>
        <taxon>Agaricineae</taxon>
        <taxon>Crepidotaceae</taxon>
        <taxon>Crepidotus</taxon>
    </lineage>
</organism>
<dbReference type="Proteomes" id="UP000807306">
    <property type="component" value="Unassembled WGS sequence"/>
</dbReference>
<comment type="caution">
    <text evidence="1">The sequence shown here is derived from an EMBL/GenBank/DDBJ whole genome shotgun (WGS) entry which is preliminary data.</text>
</comment>
<accession>A0A9P6EJ93</accession>
<dbReference type="AlphaFoldDB" id="A0A9P6EJ93"/>
<dbReference type="InterPro" id="IPR036047">
    <property type="entry name" value="F-box-like_dom_sf"/>
</dbReference>
<evidence type="ECO:0000313" key="2">
    <source>
        <dbReference type="Proteomes" id="UP000807306"/>
    </source>
</evidence>
<sequence>MSVTSIHKHQSDNQAQWFELLDKHADLSAQARHIAEKINPLAPISQLPMESLYAIFMILAHMHDETQPRSLHFSSDSEERFEGRMPWTDYARDIRRASQVNRAWRNLALKSPTLWNAPLECVGPRQWGVELLRRCGPSPLNIVVDTEHTFQNWLPKFVIDNLSRIERLLVHMVVAQPGAKSVVKQINERAVTLKDLVLTDFYDATDNRPLDLSEDEIATGNSEDYYDEIPFLHVDKHCCPPNLRSLSLGGFMFPVESPIYLGLTSLRIDGFANPALDVTGWCSFLPKLENLTSLSLFECVWRGGTGNNLPPVSLPSLRTFKISGSKSAGLLVAHLFKRVIPALNVLDVYVRGFRPDENFDLLMEVLFELLSQHAVVAEQTTLFQYLYTHGVTISDRHCKTRGEDYQMRVRIHGRFENAVGRKRTPLPFLQRLFTSEALRKYAPIPDIVQPVSHQVLAILTIPFADLSGIEITHISRFQNLRKLLHKERRLGLVPLFPLSLSQVKEIIVQEMDWQVCSWYTGFKDFIQWRDDAGIPVQTLRFSPTWRENLGVAESYCKELGKSRTHVIFENNGENENDLQSDDEIAHYFPNNDIIMMFY</sequence>
<dbReference type="SUPFAM" id="SSF81383">
    <property type="entry name" value="F-box domain"/>
    <property type="match status" value="1"/>
</dbReference>
<reference evidence="1" key="1">
    <citation type="submission" date="2020-11" db="EMBL/GenBank/DDBJ databases">
        <authorList>
            <consortium name="DOE Joint Genome Institute"/>
            <person name="Ahrendt S."/>
            <person name="Riley R."/>
            <person name="Andreopoulos W."/>
            <person name="Labutti K."/>
            <person name="Pangilinan J."/>
            <person name="Ruiz-Duenas F.J."/>
            <person name="Barrasa J.M."/>
            <person name="Sanchez-Garcia M."/>
            <person name="Camarero S."/>
            <person name="Miyauchi S."/>
            <person name="Serrano A."/>
            <person name="Linde D."/>
            <person name="Babiker R."/>
            <person name="Drula E."/>
            <person name="Ayuso-Fernandez I."/>
            <person name="Pacheco R."/>
            <person name="Padilla G."/>
            <person name="Ferreira P."/>
            <person name="Barriuso J."/>
            <person name="Kellner H."/>
            <person name="Castanera R."/>
            <person name="Alfaro M."/>
            <person name="Ramirez L."/>
            <person name="Pisabarro A.G."/>
            <person name="Kuo A."/>
            <person name="Tritt A."/>
            <person name="Lipzen A."/>
            <person name="He G."/>
            <person name="Yan M."/>
            <person name="Ng V."/>
            <person name="Cullen D."/>
            <person name="Martin F."/>
            <person name="Rosso M.-N."/>
            <person name="Henrissat B."/>
            <person name="Hibbett D."/>
            <person name="Martinez A.T."/>
            <person name="Grigoriev I.V."/>
        </authorList>
    </citation>
    <scope>NUCLEOTIDE SEQUENCE</scope>
    <source>
        <strain evidence="1">CBS 506.95</strain>
    </source>
</reference>
<proteinExistence type="predicted"/>
<protein>
    <recommendedName>
        <fullName evidence="3">F-box domain-containing protein</fullName>
    </recommendedName>
</protein>